<reference evidence="4" key="1">
    <citation type="submission" date="2025-08" db="UniProtKB">
        <authorList>
            <consortium name="RefSeq"/>
        </authorList>
    </citation>
    <scope>IDENTIFICATION</scope>
</reference>
<dbReference type="PANTHER" id="PTHR21377">
    <property type="entry name" value="PROTEIN FAM210B, MITOCHONDRIAL"/>
    <property type="match status" value="1"/>
</dbReference>
<keyword evidence="1" id="KW-0812">Transmembrane</keyword>
<feature type="domain" description="DUF1279" evidence="2">
    <location>
        <begin position="247"/>
        <end position="333"/>
    </location>
</feature>
<dbReference type="PANTHER" id="PTHR21377:SF0">
    <property type="entry name" value="PROTEIN FAM210B, MITOCHONDRIAL"/>
    <property type="match status" value="1"/>
</dbReference>
<dbReference type="InterPro" id="IPR045866">
    <property type="entry name" value="FAM210A/B-like"/>
</dbReference>
<dbReference type="KEGG" id="ccin:107274244"/>
<accession>A0AAJ7CEM3</accession>
<evidence type="ECO:0000256" key="1">
    <source>
        <dbReference type="SAM" id="Phobius"/>
    </source>
</evidence>
<evidence type="ECO:0000313" key="3">
    <source>
        <dbReference type="Proteomes" id="UP000694920"/>
    </source>
</evidence>
<sequence>MALARIGFSKSPSIVMKRYVHSVNIPLNGALRAKQAKDSEQPKSFHVTSIRRYPDAPTLPLPDNISEIFSNETGRFTPERSRDIAGRVLVCSTSTAVHDTVPGKKSFALHSTNDCTNKEDSRVDSYDCTGAVSLNSSMQSTVPQPCCSVGKSTYLNMPGGQWAKDGKYIAEHMQKSHYATIKPRHSSKEDGLGFGTNILMRTLTNSSYNGRYNGAEYYSTNSFSPPNGSKTSDSSANEIQKMPMKNRLKLLVRDYGITVLIFHTGISLISLGICYVGVSSGVDMTVVAKTLGFQGNANIESALKNTSTFLVAYSIHKLLVPLRFSLTLACTPVIVRYLRNKKLLPLPKR</sequence>
<protein>
    <submittedName>
        <fullName evidence="4">Uncharacterized protein LOC107274244</fullName>
    </submittedName>
</protein>
<dbReference type="Pfam" id="PF06916">
    <property type="entry name" value="FAM210A-B_dom"/>
    <property type="match status" value="1"/>
</dbReference>
<proteinExistence type="predicted"/>
<evidence type="ECO:0000259" key="2">
    <source>
        <dbReference type="Pfam" id="PF06916"/>
    </source>
</evidence>
<keyword evidence="1" id="KW-1133">Transmembrane helix</keyword>
<keyword evidence="3" id="KW-1185">Reference proteome</keyword>
<dbReference type="GO" id="GO:0005739">
    <property type="term" value="C:mitochondrion"/>
    <property type="evidence" value="ECO:0007669"/>
    <property type="project" value="TreeGrafter"/>
</dbReference>
<name>A0AAJ7CEM3_CEPCN</name>
<dbReference type="RefSeq" id="XP_015608679.1">
    <property type="nucleotide sequence ID" value="XM_015753193.2"/>
</dbReference>
<gene>
    <name evidence="4" type="primary">LOC107274244</name>
</gene>
<dbReference type="AlphaFoldDB" id="A0AAJ7CEM3"/>
<dbReference type="InterPro" id="IPR009688">
    <property type="entry name" value="FAM210A/B-like_dom"/>
</dbReference>
<dbReference type="Proteomes" id="UP000694920">
    <property type="component" value="Unplaced"/>
</dbReference>
<keyword evidence="1" id="KW-0472">Membrane</keyword>
<feature type="transmembrane region" description="Helical" evidence="1">
    <location>
        <begin position="255"/>
        <end position="278"/>
    </location>
</feature>
<evidence type="ECO:0000313" key="4">
    <source>
        <dbReference type="RefSeq" id="XP_015608679.1"/>
    </source>
</evidence>
<organism evidence="3 4">
    <name type="scientific">Cephus cinctus</name>
    <name type="common">Wheat stem sawfly</name>
    <dbReference type="NCBI Taxonomy" id="211228"/>
    <lineage>
        <taxon>Eukaryota</taxon>
        <taxon>Metazoa</taxon>
        <taxon>Ecdysozoa</taxon>
        <taxon>Arthropoda</taxon>
        <taxon>Hexapoda</taxon>
        <taxon>Insecta</taxon>
        <taxon>Pterygota</taxon>
        <taxon>Neoptera</taxon>
        <taxon>Endopterygota</taxon>
        <taxon>Hymenoptera</taxon>
        <taxon>Cephoidea</taxon>
        <taxon>Cephidae</taxon>
        <taxon>Cephus</taxon>
    </lineage>
</organism>
<dbReference type="GeneID" id="107274244"/>